<keyword evidence="3" id="KW-1185">Reference proteome</keyword>
<reference evidence="2" key="2">
    <citation type="submission" date="2020-09" db="EMBL/GenBank/DDBJ databases">
        <authorList>
            <person name="Sun Q."/>
            <person name="Zhou Y."/>
        </authorList>
    </citation>
    <scope>NUCLEOTIDE SEQUENCE</scope>
    <source>
        <strain evidence="2">CGMCC 1.15493</strain>
    </source>
</reference>
<reference evidence="2" key="1">
    <citation type="journal article" date="2014" name="Int. J. Syst. Evol. Microbiol.">
        <title>Complete genome sequence of Corynebacterium casei LMG S-19264T (=DSM 44701T), isolated from a smear-ripened cheese.</title>
        <authorList>
            <consortium name="US DOE Joint Genome Institute (JGI-PGF)"/>
            <person name="Walter F."/>
            <person name="Albersmeier A."/>
            <person name="Kalinowski J."/>
            <person name="Ruckert C."/>
        </authorList>
    </citation>
    <scope>NUCLEOTIDE SEQUENCE</scope>
    <source>
        <strain evidence="2">CGMCC 1.15493</strain>
    </source>
</reference>
<name>A0A916V198_9HYPH</name>
<dbReference type="EMBL" id="BMJJ01000001">
    <property type="protein sequence ID" value="GGD01759.1"/>
    <property type="molecule type" value="Genomic_DNA"/>
</dbReference>
<feature type="region of interest" description="Disordered" evidence="1">
    <location>
        <begin position="33"/>
        <end position="57"/>
    </location>
</feature>
<feature type="compositionally biased region" description="Basic and acidic residues" evidence="1">
    <location>
        <begin position="33"/>
        <end position="43"/>
    </location>
</feature>
<protein>
    <submittedName>
        <fullName evidence="2">Uncharacterized protein</fullName>
    </submittedName>
</protein>
<evidence type="ECO:0000313" key="2">
    <source>
        <dbReference type="EMBL" id="GGD01759.1"/>
    </source>
</evidence>
<accession>A0A916V198</accession>
<organism evidence="2 3">
    <name type="scientific">Aureimonas glaciei</name>
    <dbReference type="NCBI Taxonomy" id="1776957"/>
    <lineage>
        <taxon>Bacteria</taxon>
        <taxon>Pseudomonadati</taxon>
        <taxon>Pseudomonadota</taxon>
        <taxon>Alphaproteobacteria</taxon>
        <taxon>Hyphomicrobiales</taxon>
        <taxon>Aurantimonadaceae</taxon>
        <taxon>Aureimonas</taxon>
    </lineage>
</organism>
<proteinExistence type="predicted"/>
<evidence type="ECO:0000256" key="1">
    <source>
        <dbReference type="SAM" id="MobiDB-lite"/>
    </source>
</evidence>
<evidence type="ECO:0000313" key="3">
    <source>
        <dbReference type="Proteomes" id="UP000613160"/>
    </source>
</evidence>
<dbReference type="AlphaFoldDB" id="A0A916V198"/>
<dbReference type="Proteomes" id="UP000613160">
    <property type="component" value="Unassembled WGS sequence"/>
</dbReference>
<gene>
    <name evidence="2" type="ORF">GCM10011335_00390</name>
</gene>
<comment type="caution">
    <text evidence="2">The sequence shown here is derived from an EMBL/GenBank/DDBJ whole genome shotgun (WGS) entry which is preliminary data.</text>
</comment>
<sequence>METPRYKDPAGIWKSLDIGSPPFTALNTKESMGREMRQRKGGGENRASFAQATGKAGGLAAAEERVEVVSRRSEASAGLISAGYRHPGLTRNPFQFVGSTDALPEPE</sequence>